<comment type="caution">
    <text evidence="1">The sequence shown here is derived from an EMBL/GenBank/DDBJ whole genome shotgun (WGS) entry which is preliminary data.</text>
</comment>
<proteinExistence type="predicted"/>
<accession>A0A5B7I335</accession>
<dbReference type="EMBL" id="VSRR010040510">
    <property type="protein sequence ID" value="MPC75164.1"/>
    <property type="molecule type" value="Genomic_DNA"/>
</dbReference>
<dbReference type="Proteomes" id="UP000324222">
    <property type="component" value="Unassembled WGS sequence"/>
</dbReference>
<keyword evidence="2" id="KW-1185">Reference proteome</keyword>
<name>A0A5B7I335_PORTR</name>
<sequence>MEARGFGGAQQAAGRLCDLGLICSSGAEKIEMRQVIASAGENVTGEGGETGSRNTYRPKCCNINGVVNL</sequence>
<dbReference type="AlphaFoldDB" id="A0A5B7I335"/>
<evidence type="ECO:0000313" key="1">
    <source>
        <dbReference type="EMBL" id="MPC75164.1"/>
    </source>
</evidence>
<reference evidence="1 2" key="1">
    <citation type="submission" date="2019-05" db="EMBL/GenBank/DDBJ databases">
        <title>Another draft genome of Portunus trituberculatus and its Hox gene families provides insights of decapod evolution.</title>
        <authorList>
            <person name="Jeong J.-H."/>
            <person name="Song I."/>
            <person name="Kim S."/>
            <person name="Choi T."/>
            <person name="Kim D."/>
            <person name="Ryu S."/>
            <person name="Kim W."/>
        </authorList>
    </citation>
    <scope>NUCLEOTIDE SEQUENCE [LARGE SCALE GENOMIC DNA]</scope>
    <source>
        <tissue evidence="1">Muscle</tissue>
    </source>
</reference>
<gene>
    <name evidence="1" type="ORF">E2C01_069548</name>
</gene>
<evidence type="ECO:0000313" key="2">
    <source>
        <dbReference type="Proteomes" id="UP000324222"/>
    </source>
</evidence>
<organism evidence="1 2">
    <name type="scientific">Portunus trituberculatus</name>
    <name type="common">Swimming crab</name>
    <name type="synonym">Neptunus trituberculatus</name>
    <dbReference type="NCBI Taxonomy" id="210409"/>
    <lineage>
        <taxon>Eukaryota</taxon>
        <taxon>Metazoa</taxon>
        <taxon>Ecdysozoa</taxon>
        <taxon>Arthropoda</taxon>
        <taxon>Crustacea</taxon>
        <taxon>Multicrustacea</taxon>
        <taxon>Malacostraca</taxon>
        <taxon>Eumalacostraca</taxon>
        <taxon>Eucarida</taxon>
        <taxon>Decapoda</taxon>
        <taxon>Pleocyemata</taxon>
        <taxon>Brachyura</taxon>
        <taxon>Eubrachyura</taxon>
        <taxon>Portunoidea</taxon>
        <taxon>Portunidae</taxon>
        <taxon>Portuninae</taxon>
        <taxon>Portunus</taxon>
    </lineage>
</organism>
<protein>
    <submittedName>
        <fullName evidence="1">Uncharacterized protein</fullName>
    </submittedName>
</protein>